<proteinExistence type="predicted"/>
<keyword evidence="2" id="KW-1185">Reference proteome</keyword>
<organism evidence="1 2">
    <name type="scientific">Coemansia reversa (strain ATCC 12441 / NRRL 1564)</name>
    <dbReference type="NCBI Taxonomy" id="763665"/>
    <lineage>
        <taxon>Eukaryota</taxon>
        <taxon>Fungi</taxon>
        <taxon>Fungi incertae sedis</taxon>
        <taxon>Zoopagomycota</taxon>
        <taxon>Kickxellomycotina</taxon>
        <taxon>Kickxellomycetes</taxon>
        <taxon>Kickxellales</taxon>
        <taxon>Kickxellaceae</taxon>
        <taxon>Coemansia</taxon>
    </lineage>
</organism>
<sequence>MSSTTSDNEAADASGNQENLVEVCLIVVLQQADIIFINKKWERNLNIYSKVQEICPVFESIKIESKENVDCKDDDIVGDKAENGKLTLYVYTNNSDFENLRGDDELLVQATSCRGSRKC</sequence>
<dbReference type="EMBL" id="KZ303501">
    <property type="protein sequence ID" value="PIA16241.1"/>
    <property type="molecule type" value="Genomic_DNA"/>
</dbReference>
<reference evidence="1 2" key="1">
    <citation type="journal article" date="2015" name="Genome Biol. Evol.">
        <title>Phylogenomic analyses indicate that early fungi evolved digesting cell walls of algal ancestors of land plants.</title>
        <authorList>
            <person name="Chang Y."/>
            <person name="Wang S."/>
            <person name="Sekimoto S."/>
            <person name="Aerts A.L."/>
            <person name="Choi C."/>
            <person name="Clum A."/>
            <person name="LaButti K.M."/>
            <person name="Lindquist E.A."/>
            <person name="Yee Ngan C."/>
            <person name="Ohm R.A."/>
            <person name="Salamov A.A."/>
            <person name="Grigoriev I.V."/>
            <person name="Spatafora J.W."/>
            <person name="Berbee M.L."/>
        </authorList>
    </citation>
    <scope>NUCLEOTIDE SEQUENCE [LARGE SCALE GENOMIC DNA]</scope>
    <source>
        <strain evidence="1 2">NRRL 1564</strain>
    </source>
</reference>
<gene>
    <name evidence="1" type="ORF">COEREDRAFT_87207</name>
</gene>
<dbReference type="Proteomes" id="UP000242474">
    <property type="component" value="Unassembled WGS sequence"/>
</dbReference>
<accession>A0A2G5BB55</accession>
<evidence type="ECO:0000313" key="1">
    <source>
        <dbReference type="EMBL" id="PIA16241.1"/>
    </source>
</evidence>
<dbReference type="AlphaFoldDB" id="A0A2G5BB55"/>
<protein>
    <submittedName>
        <fullName evidence="1">Uncharacterized protein</fullName>
    </submittedName>
</protein>
<evidence type="ECO:0000313" key="2">
    <source>
        <dbReference type="Proteomes" id="UP000242474"/>
    </source>
</evidence>
<name>A0A2G5BB55_COERN</name>